<dbReference type="Pfam" id="PF01061">
    <property type="entry name" value="ABC2_membrane"/>
    <property type="match status" value="1"/>
</dbReference>
<dbReference type="GO" id="GO:0016020">
    <property type="term" value="C:membrane"/>
    <property type="evidence" value="ECO:0007669"/>
    <property type="project" value="UniProtKB-SubCell"/>
</dbReference>
<dbReference type="OrthoDB" id="37087at2157"/>
<dbReference type="InterPro" id="IPR013525">
    <property type="entry name" value="ABC2_TM"/>
</dbReference>
<organism evidence="8 9">
    <name type="scientific">Sulfurisphaera ohwakuensis</name>
    <dbReference type="NCBI Taxonomy" id="69656"/>
    <lineage>
        <taxon>Archaea</taxon>
        <taxon>Thermoproteota</taxon>
        <taxon>Thermoprotei</taxon>
        <taxon>Sulfolobales</taxon>
        <taxon>Sulfolobaceae</taxon>
        <taxon>Sulfurisphaera</taxon>
    </lineage>
</organism>
<keyword evidence="4 5" id="KW-0472">Membrane</keyword>
<feature type="transmembrane region" description="Helical" evidence="5">
    <location>
        <begin position="305"/>
        <end position="323"/>
    </location>
</feature>
<evidence type="ECO:0000313" key="10">
    <source>
        <dbReference type="Proteomes" id="UP000582213"/>
    </source>
</evidence>
<dbReference type="KEGG" id="soh:D1869_02910"/>
<evidence type="ECO:0000256" key="3">
    <source>
        <dbReference type="ARBA" id="ARBA00022989"/>
    </source>
</evidence>
<feature type="transmembrane region" description="Helical" evidence="5">
    <location>
        <begin position="215"/>
        <end position="237"/>
    </location>
</feature>
<dbReference type="PANTHER" id="PTHR43027">
    <property type="entry name" value="DOXORUBICIN RESISTANCE ABC TRANSPORTER PERMEASE PROTEIN DRRC-RELATED"/>
    <property type="match status" value="1"/>
</dbReference>
<dbReference type="GO" id="GO:0140359">
    <property type="term" value="F:ABC-type transporter activity"/>
    <property type="evidence" value="ECO:0007669"/>
    <property type="project" value="InterPro"/>
</dbReference>
<dbReference type="Proteomes" id="UP000427373">
    <property type="component" value="Chromosome"/>
</dbReference>
<feature type="domain" description="ABC transmembrane type-2" evidence="6">
    <location>
        <begin position="98"/>
        <end position="326"/>
    </location>
</feature>
<evidence type="ECO:0000256" key="2">
    <source>
        <dbReference type="ARBA" id="ARBA00022692"/>
    </source>
</evidence>
<dbReference type="PANTHER" id="PTHR43027:SF1">
    <property type="entry name" value="DOXORUBICIN RESISTANCE ABC TRANSPORTER PERMEASE PROTEIN DRRC-RELATED"/>
    <property type="match status" value="1"/>
</dbReference>
<reference evidence="7 10" key="2">
    <citation type="submission" date="2020-08" db="EMBL/GenBank/DDBJ databases">
        <title>Genomic Encyclopedia of Type Strains, Phase IV (KMG-IV): sequencing the most valuable type-strain genomes for metagenomic binning, comparative biology and taxonomic classification.</title>
        <authorList>
            <person name="Goeker M."/>
        </authorList>
    </citation>
    <scope>NUCLEOTIDE SEQUENCE [LARGE SCALE GENOMIC DNA]</scope>
    <source>
        <strain evidence="7 10">DSM 12421</strain>
    </source>
</reference>
<proteinExistence type="predicted"/>
<comment type="subcellular location">
    <subcellularLocation>
        <location evidence="1">Membrane</location>
        <topology evidence="1">Multi-pass membrane protein</topology>
    </subcellularLocation>
</comment>
<gene>
    <name evidence="8" type="ORF">D1869_02910</name>
    <name evidence="7" type="ORF">HNQ62_000529</name>
</gene>
<name>A0A650CEI6_SULOH</name>
<feature type="transmembrane region" description="Helical" evidence="5">
    <location>
        <begin position="184"/>
        <end position="209"/>
    </location>
</feature>
<keyword evidence="3 5" id="KW-1133">Transmembrane helix</keyword>
<feature type="transmembrane region" description="Helical" evidence="5">
    <location>
        <begin position="20"/>
        <end position="42"/>
    </location>
</feature>
<evidence type="ECO:0000259" key="6">
    <source>
        <dbReference type="PROSITE" id="PS51012"/>
    </source>
</evidence>
<dbReference type="PROSITE" id="PS51012">
    <property type="entry name" value="ABC_TM2"/>
    <property type="match status" value="1"/>
</dbReference>
<dbReference type="InterPro" id="IPR052902">
    <property type="entry name" value="ABC-2_transporter"/>
</dbReference>
<evidence type="ECO:0000256" key="1">
    <source>
        <dbReference type="ARBA" id="ARBA00004141"/>
    </source>
</evidence>
<evidence type="ECO:0000313" key="9">
    <source>
        <dbReference type="Proteomes" id="UP000427373"/>
    </source>
</evidence>
<reference evidence="8 9" key="1">
    <citation type="submission" date="2019-10" db="EMBL/GenBank/DDBJ databases">
        <title>Genome Sequences from Six Type Strain Members of the Archaeal Family Sulfolobaceae: Acidianus ambivalens, Acidianus infernus, Metallosphaera prunae, Stygiolobus azoricus, Sulfolobus metallicus, and Sulfurisphaera ohwakuensis.</title>
        <authorList>
            <person name="Counts J.A."/>
            <person name="Kelly R.M."/>
        </authorList>
    </citation>
    <scope>NUCLEOTIDE SEQUENCE [LARGE SCALE GENOMIC DNA]</scope>
    <source>
        <strain evidence="8 9">TA-1</strain>
    </source>
</reference>
<dbReference type="EMBL" id="JACHFY010000002">
    <property type="protein sequence ID" value="MBB5252796.1"/>
    <property type="molecule type" value="Genomic_DNA"/>
</dbReference>
<dbReference type="EMBL" id="CP045484">
    <property type="protein sequence ID" value="QGR16263.1"/>
    <property type="molecule type" value="Genomic_DNA"/>
</dbReference>
<feature type="transmembrane region" description="Helical" evidence="5">
    <location>
        <begin position="138"/>
        <end position="163"/>
    </location>
</feature>
<sequence length="327" mass="36596">MKKIIPTTIAIIKDNLRSPITIFFILFFPLMLAIIFSLISVVPQQHIVVYVNGKNDSEIASYLNQSKLFIGIVGGNPQLVKLNQQVIFYNSTSKKVYYNQLEANFIPVLETYLLSIHQKDLLSSYELITRNTPEAYEISGVIGVISLSNGILGITGVGSGYYRDKLIERLASSPLKDYEWVISLMLYEVLITIMSTIVVLIFGIIIGFLPIISLSFIGILALSTLMFSGLGAIIFGLSPKDKIAISNTVATVIVFPLMFISNAFFYVDEFPQFFRAFVSYQPVSLVNDMVRDILIYDKLPSPTNFFIIILLTAIFIGIGSRLLKLRE</sequence>
<dbReference type="Proteomes" id="UP000582213">
    <property type="component" value="Unassembled WGS sequence"/>
</dbReference>
<evidence type="ECO:0000256" key="5">
    <source>
        <dbReference type="SAM" id="Phobius"/>
    </source>
</evidence>
<keyword evidence="9" id="KW-1185">Reference proteome</keyword>
<protein>
    <submittedName>
        <fullName evidence="8">ABC transporter permease</fullName>
    </submittedName>
    <submittedName>
        <fullName evidence="7">ABC-2 type transport system permease protein</fullName>
    </submittedName>
</protein>
<accession>A0A650CEI6</accession>
<evidence type="ECO:0000313" key="8">
    <source>
        <dbReference type="EMBL" id="QGR16263.1"/>
    </source>
</evidence>
<dbReference type="AlphaFoldDB" id="A0A650CEI6"/>
<dbReference type="GeneID" id="42800163"/>
<evidence type="ECO:0000256" key="4">
    <source>
        <dbReference type="ARBA" id="ARBA00023136"/>
    </source>
</evidence>
<dbReference type="InterPro" id="IPR047817">
    <property type="entry name" value="ABC2_TM_bact-type"/>
</dbReference>
<dbReference type="RefSeq" id="WP_156013829.1">
    <property type="nucleotide sequence ID" value="NZ_CP045484.1"/>
</dbReference>
<feature type="transmembrane region" description="Helical" evidence="5">
    <location>
        <begin position="249"/>
        <end position="267"/>
    </location>
</feature>
<evidence type="ECO:0000313" key="7">
    <source>
        <dbReference type="EMBL" id="MBB5252796.1"/>
    </source>
</evidence>
<keyword evidence="2 5" id="KW-0812">Transmembrane</keyword>